<evidence type="ECO:0000313" key="1">
    <source>
        <dbReference type="EMBL" id="MCA5005221.1"/>
    </source>
</evidence>
<dbReference type="EMBL" id="JADEYP010000013">
    <property type="protein sequence ID" value="MCA5005221.1"/>
    <property type="molecule type" value="Genomic_DNA"/>
</dbReference>
<keyword evidence="2" id="KW-1185">Reference proteome</keyword>
<organism evidence="1 2">
    <name type="scientific">Sphingobacterium bovistauri</name>
    <dbReference type="NCBI Taxonomy" id="2781959"/>
    <lineage>
        <taxon>Bacteria</taxon>
        <taxon>Pseudomonadati</taxon>
        <taxon>Bacteroidota</taxon>
        <taxon>Sphingobacteriia</taxon>
        <taxon>Sphingobacteriales</taxon>
        <taxon>Sphingobacteriaceae</taxon>
        <taxon>Sphingobacterium</taxon>
    </lineage>
</organism>
<evidence type="ECO:0000313" key="2">
    <source>
        <dbReference type="Proteomes" id="UP001165302"/>
    </source>
</evidence>
<dbReference type="Proteomes" id="UP001165302">
    <property type="component" value="Unassembled WGS sequence"/>
</dbReference>
<gene>
    <name evidence="1" type="ORF">IPZ78_08655</name>
</gene>
<protein>
    <submittedName>
        <fullName evidence="1">Uncharacterized protein</fullName>
    </submittedName>
</protein>
<dbReference type="RefSeq" id="WP_225552743.1">
    <property type="nucleotide sequence ID" value="NZ_JADEYP010000013.1"/>
</dbReference>
<sequence>MEPSTLALKTCNSLIDDQNMVSEERVLDILKKMPDYFVKHFEIPNDDYEGCLYEYEFWITTLGLRLTKGFKLFYPKYLKNSKIVHEIKRILENEKYAGGREGFIYLLQENKLDHLFVEIISNHPEFFLIPRLQFPTINSLVKRKIKGFENEVEQLFKTLDKRKDGARFYNICQKYLTDSVNYKRHFKDILG</sequence>
<reference evidence="1" key="1">
    <citation type="submission" date="2020-10" db="EMBL/GenBank/DDBJ databases">
        <authorList>
            <person name="Lu T."/>
            <person name="Wang Q."/>
            <person name="Han X."/>
        </authorList>
    </citation>
    <scope>NUCLEOTIDE SEQUENCE</scope>
    <source>
        <strain evidence="1">WQ 366</strain>
    </source>
</reference>
<name>A0ABS7Z4U9_9SPHI</name>
<proteinExistence type="predicted"/>
<comment type="caution">
    <text evidence="1">The sequence shown here is derived from an EMBL/GenBank/DDBJ whole genome shotgun (WGS) entry which is preliminary data.</text>
</comment>
<accession>A0ABS7Z4U9</accession>